<name>A0A1D1VW93_RAMVA</name>
<sequence length="70" mass="7706">MAIMQRPNAHARSASESTYANDDLSAQTDLSRRTIAHGTRVGRDGPPRLQYNCFSCARHFQVPMDATLAA</sequence>
<evidence type="ECO:0000313" key="2">
    <source>
        <dbReference type="EMBL" id="GAV04068.1"/>
    </source>
</evidence>
<evidence type="ECO:0000256" key="1">
    <source>
        <dbReference type="SAM" id="MobiDB-lite"/>
    </source>
</evidence>
<gene>
    <name evidence="2" type="primary">RvY_14406-1</name>
    <name evidence="2" type="synonym">RvY_14406.1</name>
    <name evidence="2" type="ORF">RvY_14406</name>
</gene>
<dbReference type="EMBL" id="BDGG01000010">
    <property type="protein sequence ID" value="GAV04068.1"/>
    <property type="molecule type" value="Genomic_DNA"/>
</dbReference>
<protein>
    <submittedName>
        <fullName evidence="2">Uncharacterized protein</fullName>
    </submittedName>
</protein>
<feature type="region of interest" description="Disordered" evidence="1">
    <location>
        <begin position="1"/>
        <end position="45"/>
    </location>
</feature>
<evidence type="ECO:0000313" key="3">
    <source>
        <dbReference type="Proteomes" id="UP000186922"/>
    </source>
</evidence>
<dbReference type="Proteomes" id="UP000186922">
    <property type="component" value="Unassembled WGS sequence"/>
</dbReference>
<feature type="compositionally biased region" description="Polar residues" evidence="1">
    <location>
        <begin position="14"/>
        <end position="29"/>
    </location>
</feature>
<proteinExistence type="predicted"/>
<reference evidence="2 3" key="1">
    <citation type="journal article" date="2016" name="Nat. Commun.">
        <title>Extremotolerant tardigrade genome and improved radiotolerance of human cultured cells by tardigrade-unique protein.</title>
        <authorList>
            <person name="Hashimoto T."/>
            <person name="Horikawa D.D."/>
            <person name="Saito Y."/>
            <person name="Kuwahara H."/>
            <person name="Kozuka-Hata H."/>
            <person name="Shin-I T."/>
            <person name="Minakuchi Y."/>
            <person name="Ohishi K."/>
            <person name="Motoyama A."/>
            <person name="Aizu T."/>
            <person name="Enomoto A."/>
            <person name="Kondo K."/>
            <person name="Tanaka S."/>
            <person name="Hara Y."/>
            <person name="Koshikawa S."/>
            <person name="Sagara H."/>
            <person name="Miura T."/>
            <person name="Yokobori S."/>
            <person name="Miyagawa K."/>
            <person name="Suzuki Y."/>
            <person name="Kubo T."/>
            <person name="Oyama M."/>
            <person name="Kohara Y."/>
            <person name="Fujiyama A."/>
            <person name="Arakawa K."/>
            <person name="Katayama T."/>
            <person name="Toyoda A."/>
            <person name="Kunieda T."/>
        </authorList>
    </citation>
    <scope>NUCLEOTIDE SEQUENCE [LARGE SCALE GENOMIC DNA]</scope>
    <source>
        <strain evidence="2 3">YOKOZUNA-1</strain>
    </source>
</reference>
<comment type="caution">
    <text evidence="2">The sequence shown here is derived from an EMBL/GenBank/DDBJ whole genome shotgun (WGS) entry which is preliminary data.</text>
</comment>
<dbReference type="AlphaFoldDB" id="A0A1D1VW93"/>
<organism evidence="2 3">
    <name type="scientific">Ramazzottius varieornatus</name>
    <name type="common">Water bear</name>
    <name type="synonym">Tardigrade</name>
    <dbReference type="NCBI Taxonomy" id="947166"/>
    <lineage>
        <taxon>Eukaryota</taxon>
        <taxon>Metazoa</taxon>
        <taxon>Ecdysozoa</taxon>
        <taxon>Tardigrada</taxon>
        <taxon>Eutardigrada</taxon>
        <taxon>Parachela</taxon>
        <taxon>Hypsibioidea</taxon>
        <taxon>Ramazzottiidae</taxon>
        <taxon>Ramazzottius</taxon>
    </lineage>
</organism>
<accession>A0A1D1VW93</accession>
<keyword evidence="3" id="KW-1185">Reference proteome</keyword>